<sequence length="221" mass="25308">MARPRIWVNRHGKPVKTNTGISFNRARRRFYIIRSDGKRQEFRTWEDARAGLATEMANSIPAEELARMAAVARYRSDLAHQKLHGDKRFRAILDKVIIAGPQVVPSMSYAEAVVRFAETANALADQVDVPRMKIDVDPDTPTGGPRLRDVIQRWKQHKAEEAGGRVTRHHRDGERLWGEFVKQVGNVFVTQLCPAHFRRFHSWLAREGAKYSSKWQGSRVA</sequence>
<proteinExistence type="predicted"/>
<dbReference type="EMBL" id="BARS01021306">
    <property type="protein sequence ID" value="GAG02109.1"/>
    <property type="molecule type" value="Genomic_DNA"/>
</dbReference>
<gene>
    <name evidence="1" type="ORF">S01H1_34244</name>
</gene>
<comment type="caution">
    <text evidence="1">The sequence shown here is derived from an EMBL/GenBank/DDBJ whole genome shotgun (WGS) entry which is preliminary data.</text>
</comment>
<name>X0U8J2_9ZZZZ</name>
<feature type="non-terminal residue" evidence="1">
    <location>
        <position position="221"/>
    </location>
</feature>
<dbReference type="AlphaFoldDB" id="X0U8J2"/>
<organism evidence="1">
    <name type="scientific">marine sediment metagenome</name>
    <dbReference type="NCBI Taxonomy" id="412755"/>
    <lineage>
        <taxon>unclassified sequences</taxon>
        <taxon>metagenomes</taxon>
        <taxon>ecological metagenomes</taxon>
    </lineage>
</organism>
<accession>X0U8J2</accession>
<reference evidence="1" key="1">
    <citation type="journal article" date="2014" name="Front. Microbiol.">
        <title>High frequency of phylogenetically diverse reductive dehalogenase-homologous genes in deep subseafloor sedimentary metagenomes.</title>
        <authorList>
            <person name="Kawai M."/>
            <person name="Futagami T."/>
            <person name="Toyoda A."/>
            <person name="Takaki Y."/>
            <person name="Nishi S."/>
            <person name="Hori S."/>
            <person name="Arai W."/>
            <person name="Tsubouchi T."/>
            <person name="Morono Y."/>
            <person name="Uchiyama I."/>
            <person name="Ito T."/>
            <person name="Fujiyama A."/>
            <person name="Inagaki F."/>
            <person name="Takami H."/>
        </authorList>
    </citation>
    <scope>NUCLEOTIDE SEQUENCE</scope>
    <source>
        <strain evidence="1">Expedition CK06-06</strain>
    </source>
</reference>
<evidence type="ECO:0000313" key="1">
    <source>
        <dbReference type="EMBL" id="GAG02109.1"/>
    </source>
</evidence>
<protein>
    <submittedName>
        <fullName evidence="1">Uncharacterized protein</fullName>
    </submittedName>
</protein>